<accession>A0A0G1NQB1</accession>
<name>A0A0G1NQB1_9BACT</name>
<sequence>MSEELPSPKKQEVADDRELIEALRSHGPEDPTTKAMLGLWVHATERELNESQESTSRIEMNIRRGRLFFAAGYIDEAFDSLSSAATQADNEGKRELYDTIMAGMDQMDSQLGESDMLDLK</sequence>
<comment type="caution">
    <text evidence="2">The sequence shown here is derived from an EMBL/GenBank/DDBJ whole genome shotgun (WGS) entry which is preliminary data.</text>
</comment>
<feature type="compositionally biased region" description="Basic and acidic residues" evidence="1">
    <location>
        <begin position="1"/>
        <end position="32"/>
    </location>
</feature>
<evidence type="ECO:0000256" key="1">
    <source>
        <dbReference type="SAM" id="MobiDB-lite"/>
    </source>
</evidence>
<dbReference type="Proteomes" id="UP000034107">
    <property type="component" value="Unassembled WGS sequence"/>
</dbReference>
<organism evidence="2 3">
    <name type="scientific">Candidatus Nomurabacteria bacterium GW2011_GWA1_46_11</name>
    <dbReference type="NCBI Taxonomy" id="1618732"/>
    <lineage>
        <taxon>Bacteria</taxon>
        <taxon>Candidatus Nomuraibacteriota</taxon>
    </lineage>
</organism>
<proteinExistence type="predicted"/>
<evidence type="ECO:0000313" key="3">
    <source>
        <dbReference type="Proteomes" id="UP000034107"/>
    </source>
</evidence>
<dbReference type="EMBL" id="LCLS01000001">
    <property type="protein sequence ID" value="KKU22512.1"/>
    <property type="molecule type" value="Genomic_DNA"/>
</dbReference>
<evidence type="ECO:0000313" key="2">
    <source>
        <dbReference type="EMBL" id="KKU22512.1"/>
    </source>
</evidence>
<protein>
    <submittedName>
        <fullName evidence="2">Uncharacterized protein</fullName>
    </submittedName>
</protein>
<dbReference type="AlphaFoldDB" id="A0A0G1NQB1"/>
<gene>
    <name evidence="2" type="ORF">UX31_C0001G0030</name>
</gene>
<reference evidence="2 3" key="1">
    <citation type="journal article" date="2015" name="Nature">
        <title>rRNA introns, odd ribosomes, and small enigmatic genomes across a large radiation of phyla.</title>
        <authorList>
            <person name="Brown C.T."/>
            <person name="Hug L.A."/>
            <person name="Thomas B.C."/>
            <person name="Sharon I."/>
            <person name="Castelle C.J."/>
            <person name="Singh A."/>
            <person name="Wilkins M.J."/>
            <person name="Williams K.H."/>
            <person name="Banfield J.F."/>
        </authorList>
    </citation>
    <scope>NUCLEOTIDE SEQUENCE [LARGE SCALE GENOMIC DNA]</scope>
</reference>
<feature type="region of interest" description="Disordered" evidence="1">
    <location>
        <begin position="1"/>
        <end position="33"/>
    </location>
</feature>